<protein>
    <submittedName>
        <fullName evidence="2">DUF3872 domain-containing protein</fullName>
    </submittedName>
</protein>
<keyword evidence="1" id="KW-1133">Transmembrane helix</keyword>
<name>A0ABY2DRN1_9FLAO</name>
<dbReference type="PROSITE" id="PS51257">
    <property type="entry name" value="PROKAR_LIPOPROTEIN"/>
    <property type="match status" value="1"/>
</dbReference>
<dbReference type="Pfam" id="PF12988">
    <property type="entry name" value="TraQ_transposon"/>
    <property type="match status" value="1"/>
</dbReference>
<evidence type="ECO:0000313" key="2">
    <source>
        <dbReference type="EMBL" id="TDE29367.1"/>
    </source>
</evidence>
<dbReference type="EMBL" id="SMLH01000004">
    <property type="protein sequence ID" value="TDE29367.1"/>
    <property type="molecule type" value="Genomic_DNA"/>
</dbReference>
<accession>A0ABY2DRN1</accession>
<comment type="caution">
    <text evidence="2">The sequence shown here is derived from an EMBL/GenBank/DDBJ whole genome shotgun (WGS) entry which is preliminary data.</text>
</comment>
<dbReference type="Gene3D" id="2.60.40.2410">
    <property type="entry name" value="Uncharacterised protein PF12988, DUF3872"/>
    <property type="match status" value="1"/>
</dbReference>
<dbReference type="RefSeq" id="WP_132070956.1">
    <property type="nucleotide sequence ID" value="NZ_SMLH01000004.1"/>
</dbReference>
<dbReference type="InterPro" id="IPR038707">
    <property type="entry name" value="TraQ_sf"/>
</dbReference>
<proteinExistence type="predicted"/>
<organism evidence="2 3">
    <name type="scientific">Flavobacterium ranwuense</name>
    <dbReference type="NCBI Taxonomy" id="2541725"/>
    <lineage>
        <taxon>Bacteria</taxon>
        <taxon>Pseudomonadati</taxon>
        <taxon>Bacteroidota</taxon>
        <taxon>Flavobacteriia</taxon>
        <taxon>Flavobacteriales</taxon>
        <taxon>Flavobacteriaceae</taxon>
        <taxon>Flavobacterium</taxon>
    </lineage>
</organism>
<feature type="transmembrane region" description="Helical" evidence="1">
    <location>
        <begin position="12"/>
        <end position="32"/>
    </location>
</feature>
<sequence length="152" mass="17786">MKQLINYNSERFAAWIKYLCLFFTILISACLLSSCDKEDLKIQKGFPFDIVAMPVPDEIANGQTIEIRLAIQRAENYNGTQYYIRYFQYDGQGTLQYFNELPYLPNDLYPLPAEQFRLYYTSQSSVTQSFEVWISDNFGNEKQLSFQLNSSD</sequence>
<keyword evidence="1" id="KW-0472">Membrane</keyword>
<evidence type="ECO:0000256" key="1">
    <source>
        <dbReference type="SAM" id="Phobius"/>
    </source>
</evidence>
<gene>
    <name evidence="2" type="ORF">E0I61_09410</name>
</gene>
<dbReference type="Proteomes" id="UP000294685">
    <property type="component" value="Unassembled WGS sequence"/>
</dbReference>
<evidence type="ECO:0000313" key="3">
    <source>
        <dbReference type="Proteomes" id="UP000294685"/>
    </source>
</evidence>
<dbReference type="InterPro" id="IPR024355">
    <property type="entry name" value="TraQ_bacteroidetes"/>
</dbReference>
<keyword evidence="1" id="KW-0812">Transmembrane</keyword>
<reference evidence="2 3" key="1">
    <citation type="submission" date="2019-03" db="EMBL/GenBank/DDBJ databases">
        <title>Novel species of Flavobacterium.</title>
        <authorList>
            <person name="Liu Q."/>
            <person name="Xin Y.-H."/>
        </authorList>
    </citation>
    <scope>NUCLEOTIDE SEQUENCE [LARGE SCALE GENOMIC DNA]</scope>
    <source>
        <strain evidence="2 3">LB2P22</strain>
    </source>
</reference>
<keyword evidence="3" id="KW-1185">Reference proteome</keyword>